<dbReference type="GO" id="GO:0032259">
    <property type="term" value="P:methylation"/>
    <property type="evidence" value="ECO:0007669"/>
    <property type="project" value="UniProtKB-KW"/>
</dbReference>
<dbReference type="InterPro" id="IPR041698">
    <property type="entry name" value="Methyltransf_25"/>
</dbReference>
<keyword evidence="2" id="KW-0808">Transferase</keyword>
<dbReference type="AlphaFoldDB" id="A0A559KIX8"/>
<comment type="caution">
    <text evidence="2">The sequence shown here is derived from an EMBL/GenBank/DDBJ whole genome shotgun (WGS) entry which is preliminary data.</text>
</comment>
<evidence type="ECO:0000313" key="2">
    <source>
        <dbReference type="EMBL" id="TVY12038.1"/>
    </source>
</evidence>
<reference evidence="2 3" key="1">
    <citation type="submission" date="2019-07" db="EMBL/GenBank/DDBJ databases">
        <authorList>
            <person name="Kim J."/>
        </authorList>
    </citation>
    <scope>NUCLEOTIDE SEQUENCE [LARGE SCALE GENOMIC DNA]</scope>
    <source>
        <strain evidence="2 3">JC52</strain>
    </source>
</reference>
<name>A0A559KIX8_9BACL</name>
<dbReference type="Gene3D" id="3.40.50.150">
    <property type="entry name" value="Vaccinia Virus protein VP39"/>
    <property type="match status" value="1"/>
</dbReference>
<keyword evidence="2" id="KW-0489">Methyltransferase</keyword>
<dbReference type="Pfam" id="PF13649">
    <property type="entry name" value="Methyltransf_25"/>
    <property type="match status" value="1"/>
</dbReference>
<dbReference type="Proteomes" id="UP000317036">
    <property type="component" value="Unassembled WGS sequence"/>
</dbReference>
<dbReference type="CDD" id="cd02440">
    <property type="entry name" value="AdoMet_MTases"/>
    <property type="match status" value="1"/>
</dbReference>
<dbReference type="InterPro" id="IPR050508">
    <property type="entry name" value="Methyltransf_Superfamily"/>
</dbReference>
<dbReference type="EMBL" id="VNJI01000001">
    <property type="protein sequence ID" value="TVY12038.1"/>
    <property type="molecule type" value="Genomic_DNA"/>
</dbReference>
<proteinExistence type="predicted"/>
<evidence type="ECO:0000259" key="1">
    <source>
        <dbReference type="Pfam" id="PF13649"/>
    </source>
</evidence>
<dbReference type="InterPro" id="IPR029063">
    <property type="entry name" value="SAM-dependent_MTases_sf"/>
</dbReference>
<keyword evidence="3" id="KW-1185">Reference proteome</keyword>
<dbReference type="Gene3D" id="2.20.25.110">
    <property type="entry name" value="S-adenosyl-L-methionine-dependent methyltransferases"/>
    <property type="match status" value="1"/>
</dbReference>
<evidence type="ECO:0000313" key="3">
    <source>
        <dbReference type="Proteomes" id="UP000317036"/>
    </source>
</evidence>
<dbReference type="SUPFAM" id="SSF53335">
    <property type="entry name" value="S-adenosyl-L-methionine-dependent methyltransferases"/>
    <property type="match status" value="1"/>
</dbReference>
<dbReference type="OrthoDB" id="9811589at2"/>
<feature type="domain" description="Methyltransferase" evidence="1">
    <location>
        <begin position="44"/>
        <end position="137"/>
    </location>
</feature>
<dbReference type="PANTHER" id="PTHR42912">
    <property type="entry name" value="METHYLTRANSFERASE"/>
    <property type="match status" value="1"/>
</dbReference>
<dbReference type="PANTHER" id="PTHR42912:SF80">
    <property type="entry name" value="METHYLTRANSFERASE DOMAIN-CONTAINING PROTEIN"/>
    <property type="match status" value="1"/>
</dbReference>
<organism evidence="2 3">
    <name type="scientific">Paenibacillus cremeus</name>
    <dbReference type="NCBI Taxonomy" id="2163881"/>
    <lineage>
        <taxon>Bacteria</taxon>
        <taxon>Bacillati</taxon>
        <taxon>Bacillota</taxon>
        <taxon>Bacilli</taxon>
        <taxon>Bacillales</taxon>
        <taxon>Paenibacillaceae</taxon>
        <taxon>Paenibacillus</taxon>
    </lineage>
</organism>
<accession>A0A559KIX8</accession>
<sequence length="246" mass="28220">MTEWYKKSFGNDYLLVYKHRDLQGAYDEVRRMMEWLELPEGAEVLDLCCGMGRHSMALTSFGFTVTGVDLSEVLLAEARKLDAQEEVTWIQGDMREVPLQYSFDAVVNLFTSFGYFDVESDNERVLREMHRLLKPGGRFIVDFLNPDYVKARLVPQSERVEGPLRIEERRRIEDGFVRKTILIQEEGSASEPRQYEEQVKLLSQETFLGMLDRAGLSVDAVYGGYDASAYDPASSLRMIFVGRRGA</sequence>
<gene>
    <name evidence="2" type="ORF">FPZ49_00790</name>
</gene>
<dbReference type="RefSeq" id="WP_144842443.1">
    <property type="nucleotide sequence ID" value="NZ_VNJI01000001.1"/>
</dbReference>
<dbReference type="GO" id="GO:0008168">
    <property type="term" value="F:methyltransferase activity"/>
    <property type="evidence" value="ECO:0007669"/>
    <property type="project" value="UniProtKB-KW"/>
</dbReference>
<protein>
    <submittedName>
        <fullName evidence="2">Methyltransferase domain-containing protein</fullName>
    </submittedName>
</protein>